<keyword evidence="2 3" id="KW-0175">Coiled coil</keyword>
<evidence type="ECO:0000259" key="4">
    <source>
        <dbReference type="Pfam" id="PF25876"/>
    </source>
</evidence>
<accession>A0A4Y9LRZ4</accession>
<sequence>MPANWTKRIIGAAALAAIASGLAWFAWPRPVLVDLATVAKGPIEVTADDDGKTRVRHVYTVSAPIAGKVLRISHPLGEQGPSLHVGDEVAANQTVVALMQPTLPGFIDVRSRDQLQAEVLAADAAIQQQEAEVQRIEAALDFSRTEFQRAQTLLRTQSTSAQAFDKAKFDVANNEAALASAKAQVDLRRAVRTSLAARLMDPANAAPSAEPTCCVRVLAPASGRVLKIIQDSEATVLPGTSLVDIGNPLDLEVVADLLSTDAVQIKVGAPVRIDGWGGQPIKGKVVRVDPAGFLKVSALGIEEQRVRVTIDFADPPETWTALGHDYRVVVHVTTWGAPDGLAVPVSALFRNGDQWAVFADDNGRAKTVPVQIGHRNNRLAEVLSGLAAGDRVVLHPSDRVADGGRIAHREGH</sequence>
<feature type="domain" description="YknX-like C-terminal permuted SH3-like" evidence="5">
    <location>
        <begin position="340"/>
        <end position="406"/>
    </location>
</feature>
<evidence type="ECO:0000256" key="1">
    <source>
        <dbReference type="ARBA" id="ARBA00004196"/>
    </source>
</evidence>
<evidence type="ECO:0000313" key="6">
    <source>
        <dbReference type="EMBL" id="TFV44542.1"/>
    </source>
</evidence>
<dbReference type="SUPFAM" id="SSF111369">
    <property type="entry name" value="HlyD-like secretion proteins"/>
    <property type="match status" value="1"/>
</dbReference>
<dbReference type="Gene3D" id="2.40.420.20">
    <property type="match status" value="1"/>
</dbReference>
<dbReference type="OrthoDB" id="9791520at2"/>
<dbReference type="Proteomes" id="UP000297966">
    <property type="component" value="Unassembled WGS sequence"/>
</dbReference>
<gene>
    <name evidence="6" type="ORF">E4K65_28110</name>
</gene>
<dbReference type="Pfam" id="PF25989">
    <property type="entry name" value="YknX_C"/>
    <property type="match status" value="1"/>
</dbReference>
<dbReference type="InterPro" id="IPR050465">
    <property type="entry name" value="UPF0194_transport"/>
</dbReference>
<organism evidence="6 7">
    <name type="scientific">Bradyrhizobium niftali</name>
    <dbReference type="NCBI Taxonomy" id="2560055"/>
    <lineage>
        <taxon>Bacteria</taxon>
        <taxon>Pseudomonadati</taxon>
        <taxon>Pseudomonadota</taxon>
        <taxon>Alphaproteobacteria</taxon>
        <taxon>Hyphomicrobiales</taxon>
        <taxon>Nitrobacteraceae</taxon>
        <taxon>Bradyrhizobium</taxon>
    </lineage>
</organism>
<dbReference type="RefSeq" id="WP_135176882.1">
    <property type="nucleotide sequence ID" value="NZ_SPQT01000018.1"/>
</dbReference>
<comment type="caution">
    <text evidence="6">The sequence shown here is derived from an EMBL/GenBank/DDBJ whole genome shotgun (WGS) entry which is preliminary data.</text>
</comment>
<feature type="domain" description="Multidrug resistance protein MdtA-like alpha-helical hairpin" evidence="4">
    <location>
        <begin position="127"/>
        <end position="186"/>
    </location>
</feature>
<comment type="subcellular location">
    <subcellularLocation>
        <location evidence="1">Cell envelope</location>
    </subcellularLocation>
</comment>
<keyword evidence="7" id="KW-1185">Reference proteome</keyword>
<dbReference type="PANTHER" id="PTHR32347">
    <property type="entry name" value="EFFLUX SYSTEM COMPONENT YKNX-RELATED"/>
    <property type="match status" value="1"/>
</dbReference>
<reference evidence="6 7" key="1">
    <citation type="submission" date="2019-03" db="EMBL/GenBank/DDBJ databases">
        <title>Bradyrhizobium diversity isolated from nodules of Chamaecrista fasciculata.</title>
        <authorList>
            <person name="Klepa M.S."/>
            <person name="Urquiaga M.O."/>
            <person name="Hungria M."/>
            <person name="Delamuta J.R."/>
        </authorList>
    </citation>
    <scope>NUCLEOTIDE SEQUENCE [LARGE SCALE GENOMIC DNA]</scope>
    <source>
        <strain evidence="6 7">CNPSo 3448</strain>
    </source>
</reference>
<dbReference type="EMBL" id="SPQT01000018">
    <property type="protein sequence ID" value="TFV44542.1"/>
    <property type="molecule type" value="Genomic_DNA"/>
</dbReference>
<evidence type="ECO:0000259" key="5">
    <source>
        <dbReference type="Pfam" id="PF25989"/>
    </source>
</evidence>
<dbReference type="AlphaFoldDB" id="A0A4Y9LRZ4"/>
<dbReference type="PANTHER" id="PTHR32347:SF29">
    <property type="entry name" value="UPF0194 MEMBRANE PROTEIN YBHG"/>
    <property type="match status" value="1"/>
</dbReference>
<dbReference type="Gene3D" id="1.10.287.470">
    <property type="entry name" value="Helix hairpin bin"/>
    <property type="match status" value="1"/>
</dbReference>
<evidence type="ECO:0000313" key="7">
    <source>
        <dbReference type="Proteomes" id="UP000297966"/>
    </source>
</evidence>
<protein>
    <submittedName>
        <fullName evidence="6">HlyD family efflux transporter periplasmic adaptor subunit</fullName>
    </submittedName>
</protein>
<proteinExistence type="predicted"/>
<dbReference type="GO" id="GO:0030313">
    <property type="term" value="C:cell envelope"/>
    <property type="evidence" value="ECO:0007669"/>
    <property type="project" value="UniProtKB-SubCell"/>
</dbReference>
<evidence type="ECO:0000256" key="3">
    <source>
        <dbReference type="SAM" id="Coils"/>
    </source>
</evidence>
<dbReference type="InterPro" id="IPR058624">
    <property type="entry name" value="MdtA-like_HH"/>
</dbReference>
<feature type="coiled-coil region" evidence="3">
    <location>
        <begin position="112"/>
        <end position="146"/>
    </location>
</feature>
<dbReference type="Pfam" id="PF25876">
    <property type="entry name" value="HH_MFP_RND"/>
    <property type="match status" value="1"/>
</dbReference>
<dbReference type="Gene3D" id="2.40.30.170">
    <property type="match status" value="1"/>
</dbReference>
<name>A0A4Y9LRZ4_9BRAD</name>
<dbReference type="InterPro" id="IPR058637">
    <property type="entry name" value="YknX-like_C"/>
</dbReference>
<evidence type="ECO:0000256" key="2">
    <source>
        <dbReference type="ARBA" id="ARBA00023054"/>
    </source>
</evidence>